<keyword evidence="2" id="KW-0812">Transmembrane</keyword>
<keyword evidence="4" id="KW-1185">Reference proteome</keyword>
<dbReference type="AlphaFoldDB" id="A0ABD3GR30"/>
<gene>
    <name evidence="3" type="ORF">R1sor_023170</name>
</gene>
<feature type="region of interest" description="Disordered" evidence="1">
    <location>
        <begin position="675"/>
        <end position="694"/>
    </location>
</feature>
<feature type="compositionally biased region" description="Low complexity" evidence="1">
    <location>
        <begin position="796"/>
        <end position="806"/>
    </location>
</feature>
<dbReference type="InterPro" id="IPR011989">
    <property type="entry name" value="ARM-like"/>
</dbReference>
<dbReference type="PANTHER" id="PTHR33115:SF50">
    <property type="entry name" value="ARM REPEAT SUPERFAMILY PROTEIN"/>
    <property type="match status" value="1"/>
</dbReference>
<evidence type="ECO:0000313" key="4">
    <source>
        <dbReference type="Proteomes" id="UP001633002"/>
    </source>
</evidence>
<feature type="region of interest" description="Disordered" evidence="1">
    <location>
        <begin position="1"/>
        <end position="72"/>
    </location>
</feature>
<dbReference type="EMBL" id="JBJQOH010000007">
    <property type="protein sequence ID" value="KAL3680214.1"/>
    <property type="molecule type" value="Genomic_DNA"/>
</dbReference>
<feature type="region of interest" description="Disordered" evidence="1">
    <location>
        <begin position="140"/>
        <end position="159"/>
    </location>
</feature>
<organism evidence="3 4">
    <name type="scientific">Riccia sorocarpa</name>
    <dbReference type="NCBI Taxonomy" id="122646"/>
    <lineage>
        <taxon>Eukaryota</taxon>
        <taxon>Viridiplantae</taxon>
        <taxon>Streptophyta</taxon>
        <taxon>Embryophyta</taxon>
        <taxon>Marchantiophyta</taxon>
        <taxon>Marchantiopsida</taxon>
        <taxon>Marchantiidae</taxon>
        <taxon>Marchantiales</taxon>
        <taxon>Ricciaceae</taxon>
        <taxon>Riccia</taxon>
    </lineage>
</organism>
<name>A0ABD3GR30_9MARC</name>
<sequence>MMCSLSPEVSPTGKEQRSILKQQRSLVHFSSGPSGSPSQQQNRVQFSNEAAFSPSRHRGRTSSTLTRGQLSALDRIEVSRGHHYNASSEDDMDAATPRVDPGGGAYIDASAFFDSGRRTSIHASEDPHYRARSQIDMDTANPGFGGGPRGGPYVDTTSFYEPRRSASNLDYEEDEPEEPFDEDGPGGNPVIGESKQFKRKKAKKAPEQQITIFALRLALIEKGASGLGALAFLWATVVILGGFASTVNGTDFWVVTLIILAESSRIFSRSHELEWQQLSVRSHESVVRRFLRINPLIRVKKSKAVGGTSVKRAVEVVSSSAPASSSPQSFQKLKVEKPAAAVYQTEIEESRTKDQTRTWNAPSLQIVPYTHHLVTTRLISRLLYAVQLLSAMMCIALAIWRLWSQDFFHIVDIDQPKLPNLLVSMNVFYILSAVEAGLFLVERSYWEYKIRVQQLLQSVNEDAELRPENYEAVKQFFYDVYSKCLEGSVFDGLKMDLVSFGISWLQADDFKQQLGGARLLNGIVSDDESNRRTDHFADECLRRIGTTPGIIERLVEMLSWNSIHEQPLLTEVAAIICRLVVYNRNCSRIVAIPGSIEGITNLLVPREWPNPKNNLHCLEQTKAYLELRLNGLRILKYLCKDHKNCLRIGEAKGLLSILIFFVEVRNKRAFEVSGKDFGSRKGNGRDSSKDPDQDKDFFSYRLKKYKKSLQVISLLAATTNTSGKILRSRIAAVVSGLKNLRDMIQFGNSQPVLQRLSVEILFHLAMDSAVRNTIGATGGIVRNLYDLFTSYNQVASAAGKPSSGPSTISQDSKSRRESEERQLASEMAGKTLTRIVLQNEKNCLKLVYIEGDSPKPFLKCMIDFLMKPLNKPADTATAIADEEIASCSAQILRSVIPYVTDEVKSQVAQDSAHIVLQLLQQRFYGQRSLLYESYLGLAPRIIEHLDLETYLPLIDCVITKEEVVDLILKDLKHTPSTIKYPNIRRSVNLTSVLHDTLESISEVENFCLFSGLIGYAKQSEEMEPLVKRAIELVEIVRRRLAAENLP</sequence>
<keyword evidence="2" id="KW-1133">Transmembrane helix</keyword>
<comment type="caution">
    <text evidence="3">The sequence shown here is derived from an EMBL/GenBank/DDBJ whole genome shotgun (WGS) entry which is preliminary data.</text>
</comment>
<feature type="compositionally biased region" description="Acidic residues" evidence="1">
    <location>
        <begin position="170"/>
        <end position="184"/>
    </location>
</feature>
<feature type="transmembrane region" description="Helical" evidence="2">
    <location>
        <begin position="382"/>
        <end position="403"/>
    </location>
</feature>
<reference evidence="3 4" key="1">
    <citation type="submission" date="2024-09" db="EMBL/GenBank/DDBJ databases">
        <title>Chromosome-scale assembly of Riccia sorocarpa.</title>
        <authorList>
            <person name="Paukszto L."/>
        </authorList>
    </citation>
    <scope>NUCLEOTIDE SEQUENCE [LARGE SCALE GENOMIC DNA]</scope>
    <source>
        <strain evidence="3">LP-2024</strain>
        <tissue evidence="3">Aerial parts of the thallus</tissue>
    </source>
</reference>
<proteinExistence type="predicted"/>
<dbReference type="Proteomes" id="UP001633002">
    <property type="component" value="Unassembled WGS sequence"/>
</dbReference>
<dbReference type="Gene3D" id="1.25.10.10">
    <property type="entry name" value="Leucine-rich Repeat Variant"/>
    <property type="match status" value="1"/>
</dbReference>
<accession>A0ABD3GR30</accession>
<feature type="compositionally biased region" description="Basic and acidic residues" evidence="1">
    <location>
        <begin position="812"/>
        <end position="823"/>
    </location>
</feature>
<feature type="compositionally biased region" description="Low complexity" evidence="1">
    <location>
        <begin position="30"/>
        <end position="41"/>
    </location>
</feature>
<evidence type="ECO:0000313" key="3">
    <source>
        <dbReference type="EMBL" id="KAL3680214.1"/>
    </source>
</evidence>
<dbReference type="SUPFAM" id="SSF48371">
    <property type="entry name" value="ARM repeat"/>
    <property type="match status" value="1"/>
</dbReference>
<protein>
    <submittedName>
        <fullName evidence="3">Uncharacterized protein</fullName>
    </submittedName>
</protein>
<dbReference type="InterPro" id="IPR016024">
    <property type="entry name" value="ARM-type_fold"/>
</dbReference>
<evidence type="ECO:0000256" key="2">
    <source>
        <dbReference type="SAM" id="Phobius"/>
    </source>
</evidence>
<feature type="region of interest" description="Disordered" evidence="1">
    <location>
        <begin position="166"/>
        <end position="201"/>
    </location>
</feature>
<evidence type="ECO:0000256" key="1">
    <source>
        <dbReference type="SAM" id="MobiDB-lite"/>
    </source>
</evidence>
<feature type="region of interest" description="Disordered" evidence="1">
    <location>
        <begin position="796"/>
        <end position="825"/>
    </location>
</feature>
<keyword evidence="2" id="KW-0472">Membrane</keyword>
<feature type="transmembrane region" description="Helical" evidence="2">
    <location>
        <begin position="226"/>
        <end position="246"/>
    </location>
</feature>
<dbReference type="PANTHER" id="PTHR33115">
    <property type="entry name" value="ARM REPEAT SUPERFAMILY PROTEIN"/>
    <property type="match status" value="1"/>
</dbReference>